<feature type="repeat" description="WD" evidence="5">
    <location>
        <begin position="109"/>
        <end position="150"/>
    </location>
</feature>
<dbReference type="PRINTS" id="PR00320">
    <property type="entry name" value="GPROTEINBRPT"/>
</dbReference>
<dbReference type="InterPro" id="IPR001680">
    <property type="entry name" value="WD40_rpt"/>
</dbReference>
<feature type="region of interest" description="Disordered" evidence="6">
    <location>
        <begin position="1"/>
        <end position="37"/>
    </location>
</feature>
<dbReference type="PANTHER" id="PTHR44006">
    <property type="entry name" value="U5 SMALL NUCLEAR RIBONUCLEOPROTEIN 40 KDA PROTEIN"/>
    <property type="match status" value="1"/>
</dbReference>
<dbReference type="Pfam" id="PF00400">
    <property type="entry name" value="WD40"/>
    <property type="match status" value="7"/>
</dbReference>
<accession>A0ABQ8EZ78</accession>
<evidence type="ECO:0000313" key="7">
    <source>
        <dbReference type="EMBL" id="KAH6587625.1"/>
    </source>
</evidence>
<feature type="repeat" description="WD" evidence="5">
    <location>
        <begin position="235"/>
        <end position="269"/>
    </location>
</feature>
<dbReference type="InterPro" id="IPR019775">
    <property type="entry name" value="WD40_repeat_CS"/>
</dbReference>
<dbReference type="PROSITE" id="PS50294">
    <property type="entry name" value="WD_REPEATS_REGION"/>
    <property type="match status" value="4"/>
</dbReference>
<dbReference type="InterPro" id="IPR052234">
    <property type="entry name" value="U5_snRNP_Component"/>
</dbReference>
<evidence type="ECO:0000256" key="6">
    <source>
        <dbReference type="SAM" id="MobiDB-lite"/>
    </source>
</evidence>
<evidence type="ECO:0000256" key="3">
    <source>
        <dbReference type="ARBA" id="ARBA00022737"/>
    </source>
</evidence>
<organism evidence="7 8">
    <name type="scientific">Batrachochytrium salamandrivorans</name>
    <dbReference type="NCBI Taxonomy" id="1357716"/>
    <lineage>
        <taxon>Eukaryota</taxon>
        <taxon>Fungi</taxon>
        <taxon>Fungi incertae sedis</taxon>
        <taxon>Chytridiomycota</taxon>
        <taxon>Chytridiomycota incertae sedis</taxon>
        <taxon>Chytridiomycetes</taxon>
        <taxon>Rhizophydiales</taxon>
        <taxon>Rhizophydiales incertae sedis</taxon>
        <taxon>Batrachochytrium</taxon>
    </lineage>
</organism>
<evidence type="ECO:0000256" key="1">
    <source>
        <dbReference type="ARBA" id="ARBA00022574"/>
    </source>
</evidence>
<feature type="repeat" description="WD" evidence="5">
    <location>
        <begin position="151"/>
        <end position="193"/>
    </location>
</feature>
<dbReference type="InterPro" id="IPR036322">
    <property type="entry name" value="WD40_repeat_dom_sf"/>
</dbReference>
<dbReference type="PROSITE" id="PS00678">
    <property type="entry name" value="WD_REPEATS_1"/>
    <property type="match status" value="2"/>
</dbReference>
<dbReference type="SMART" id="SM00320">
    <property type="entry name" value="WD40"/>
    <property type="match status" value="7"/>
</dbReference>
<feature type="repeat" description="WD" evidence="5">
    <location>
        <begin position="193"/>
        <end position="234"/>
    </location>
</feature>
<name>A0ABQ8EZ78_9FUNG</name>
<dbReference type="EMBL" id="JAFCIX010000555">
    <property type="protein sequence ID" value="KAH6587625.1"/>
    <property type="molecule type" value="Genomic_DNA"/>
</dbReference>
<keyword evidence="3" id="KW-0677">Repeat</keyword>
<feature type="repeat" description="WD" evidence="5">
    <location>
        <begin position="66"/>
        <end position="98"/>
    </location>
</feature>
<dbReference type="CDD" id="cd00200">
    <property type="entry name" value="WD40"/>
    <property type="match status" value="1"/>
</dbReference>
<dbReference type="InterPro" id="IPR015943">
    <property type="entry name" value="WD40/YVTN_repeat-like_dom_sf"/>
</dbReference>
<dbReference type="PANTHER" id="PTHR44006:SF1">
    <property type="entry name" value="U5 SMALL NUCLEAR RIBONUCLEOPROTEIN 40 KDA PROTEIN"/>
    <property type="match status" value="1"/>
</dbReference>
<keyword evidence="4" id="KW-0508">mRNA splicing</keyword>
<feature type="compositionally biased region" description="Basic and acidic residues" evidence="6">
    <location>
        <begin position="1"/>
        <end position="10"/>
    </location>
</feature>
<reference evidence="7 8" key="1">
    <citation type="submission" date="2021-02" db="EMBL/GenBank/DDBJ databases">
        <title>Variation within the Batrachochytrium salamandrivorans European outbreak.</title>
        <authorList>
            <person name="Kelly M."/>
            <person name="Pasmans F."/>
            <person name="Shea T.P."/>
            <person name="Munoz J.F."/>
            <person name="Carranza S."/>
            <person name="Cuomo C.A."/>
            <person name="Martel A."/>
        </authorList>
    </citation>
    <scope>NUCLEOTIDE SEQUENCE [LARGE SCALE GENOMIC DNA]</scope>
    <source>
        <strain evidence="7 8">AMFP18/2</strain>
    </source>
</reference>
<comment type="caution">
    <text evidence="7">The sequence shown here is derived from an EMBL/GenBank/DDBJ whole genome shotgun (WGS) entry which is preliminary data.</text>
</comment>
<evidence type="ECO:0000313" key="8">
    <source>
        <dbReference type="Proteomes" id="UP001648503"/>
    </source>
</evidence>
<dbReference type="PROSITE" id="PS50082">
    <property type="entry name" value="WD_REPEATS_2"/>
    <property type="match status" value="6"/>
</dbReference>
<dbReference type="Proteomes" id="UP001648503">
    <property type="component" value="Unassembled WGS sequence"/>
</dbReference>
<keyword evidence="1 5" id="KW-0853">WD repeat</keyword>
<evidence type="ECO:0000256" key="5">
    <source>
        <dbReference type="PROSITE-ProRule" id="PRU00221"/>
    </source>
</evidence>
<sequence length="365" mass="39779">MPDKKSRSPDGDAVQTSIVKRPRVDSSDEASASRGKELLSGTHLSSGSLIRTVKRVSDLDAPIMHLTGHEGEVLSCKFSPNGRHLATSSFDRLILLWNAFGAAENYLKLAGHNGAVLQVQWSRDESRIYSASADLTVAVWDTTNGERLRRFKGHTSFVNSCSASRRGPELVASAGDDGLVFLWDPRQKQPAKSFSDQYPLTSISFSLDGGTIFAGGIDNLIKAWDLRNDSVGYTLAGHEDTITGICLNADGDKLLSNGMDNTVRIWDVKPFTLTPSRLWKTFEGAPHGFEKNLIRPCWSPDSQFIAVGSGDRSVVVWDVASSDIVYKLPGHKGCINDVDWSNSIIASASNDKSIFMGELNTSEVK</sequence>
<gene>
    <name evidence="7" type="ORF">BASA50_011228</name>
</gene>
<evidence type="ECO:0000256" key="4">
    <source>
        <dbReference type="ARBA" id="ARBA00023187"/>
    </source>
</evidence>
<dbReference type="SUPFAM" id="SSF50978">
    <property type="entry name" value="WD40 repeat-like"/>
    <property type="match status" value="1"/>
</dbReference>
<proteinExistence type="predicted"/>
<evidence type="ECO:0008006" key="9">
    <source>
        <dbReference type="Google" id="ProtNLM"/>
    </source>
</evidence>
<feature type="repeat" description="WD" evidence="5">
    <location>
        <begin position="298"/>
        <end position="327"/>
    </location>
</feature>
<keyword evidence="2" id="KW-0507">mRNA processing</keyword>
<keyword evidence="8" id="KW-1185">Reference proteome</keyword>
<dbReference type="Gene3D" id="2.130.10.10">
    <property type="entry name" value="YVTN repeat-like/Quinoprotein amine dehydrogenase"/>
    <property type="match status" value="1"/>
</dbReference>
<protein>
    <recommendedName>
        <fullName evidence="9">Anaphase-promoting complex subunit 4 WD40 domain-containing protein</fullName>
    </recommendedName>
</protein>
<dbReference type="InterPro" id="IPR020472">
    <property type="entry name" value="WD40_PAC1"/>
</dbReference>
<evidence type="ECO:0000256" key="2">
    <source>
        <dbReference type="ARBA" id="ARBA00022664"/>
    </source>
</evidence>